<dbReference type="Gene3D" id="3.40.1280.10">
    <property type="match status" value="1"/>
</dbReference>
<sequence length="242" mass="25919">MNEASLLDRVRVVLTRTSHPGNIGGAARAMKTMGLSRLVLVNPQVFPSDVATARASGATDVLDHAQVVGSLEAALSGTVFSAAMTARRRELSLPMQWSREAAVTVSGYAAQGDVALVFGNETSGMTNEELALCHLPVMIPTNAEYSSLNLAAAVQILSYEMRMACSELPVAPDGAGAPAGFDEIEGFYGHLEQAMIDSGFHDPANPRKLMPRLRRLFGRVRLEKEEVGILRGILSALQRKVD</sequence>
<dbReference type="Proteomes" id="UP000694660">
    <property type="component" value="Unassembled WGS sequence"/>
</dbReference>
<gene>
    <name evidence="5" type="primary">trmJ</name>
    <name evidence="7" type="ORF">I8J34_03000</name>
</gene>
<reference evidence="8" key="1">
    <citation type="journal article" date="2022" name="ISME J.">
        <title>Genetic and phylogenetic analysis of dissimilatory iodate-reducing bacteria identifies potential niches across the world's oceans.</title>
        <authorList>
            <person name="Reyes-Umana V."/>
            <person name="Henning Z."/>
            <person name="Lee K."/>
            <person name="Barnum T.P."/>
            <person name="Coates J.D."/>
        </authorList>
    </citation>
    <scope>NUCLEOTIDE SEQUENCE [LARGE SCALE GENOMIC DNA]</scope>
    <source>
        <strain evidence="8">IR12</strain>
    </source>
</reference>
<keyword evidence="5" id="KW-0819">tRNA processing</keyword>
<organism evidence="7 8">
    <name type="scientific">Denitromonas iodatirespirans</name>
    <dbReference type="NCBI Taxonomy" id="2795389"/>
    <lineage>
        <taxon>Bacteria</taxon>
        <taxon>Pseudomonadati</taxon>
        <taxon>Pseudomonadota</taxon>
        <taxon>Betaproteobacteria</taxon>
        <taxon>Rhodocyclales</taxon>
        <taxon>Zoogloeaceae</taxon>
        <taxon>Denitromonas</taxon>
    </lineage>
</organism>
<dbReference type="GO" id="GO:0160206">
    <property type="term" value="F:tRNA (cytidine(32)/uridine(32)-2'-O)-methyltransferase activity"/>
    <property type="evidence" value="ECO:0007669"/>
    <property type="project" value="UniProtKB-EC"/>
</dbReference>
<dbReference type="InterPro" id="IPR004384">
    <property type="entry name" value="RNA_MeTrfase_TrmJ/LasT"/>
</dbReference>
<keyword evidence="4 5" id="KW-0949">S-adenosyl-L-methionine</keyword>
<keyword evidence="3" id="KW-0808">Transferase</keyword>
<evidence type="ECO:0000256" key="2">
    <source>
        <dbReference type="ARBA" id="ARBA00022603"/>
    </source>
</evidence>
<evidence type="ECO:0000256" key="1">
    <source>
        <dbReference type="ARBA" id="ARBA00007228"/>
    </source>
</evidence>
<evidence type="ECO:0000313" key="7">
    <source>
        <dbReference type="EMBL" id="MBT0960132.1"/>
    </source>
</evidence>
<dbReference type="InterPro" id="IPR029028">
    <property type="entry name" value="Alpha/beta_knot_MTases"/>
</dbReference>
<dbReference type="Gene3D" id="1.10.8.590">
    <property type="match status" value="1"/>
</dbReference>
<dbReference type="FunFam" id="3.40.1280.10:FF:000006">
    <property type="entry name" value="Uncharacterized tRNA/rRNA methyltransferase HI_0380"/>
    <property type="match status" value="1"/>
</dbReference>
<comment type="catalytic activity">
    <reaction evidence="5">
        <text>uridine(32) in tRNA + S-adenosyl-L-methionine = 2'-O-methyluridine(32) in tRNA + S-adenosyl-L-homocysteine + H(+)</text>
        <dbReference type="Rhea" id="RHEA:42936"/>
        <dbReference type="Rhea" id="RHEA-COMP:10107"/>
        <dbReference type="Rhea" id="RHEA-COMP:10290"/>
        <dbReference type="ChEBI" id="CHEBI:15378"/>
        <dbReference type="ChEBI" id="CHEBI:57856"/>
        <dbReference type="ChEBI" id="CHEBI:59789"/>
        <dbReference type="ChEBI" id="CHEBI:65315"/>
        <dbReference type="ChEBI" id="CHEBI:74478"/>
        <dbReference type="EC" id="2.1.1.200"/>
    </reaction>
</comment>
<accession>A0A944D7S5</accession>
<dbReference type="RefSeq" id="WP_214359896.1">
    <property type="nucleotide sequence ID" value="NZ_JAEKFT010000003.1"/>
</dbReference>
<dbReference type="EC" id="2.1.1.200" evidence="5"/>
<dbReference type="AlphaFoldDB" id="A0A944D7S5"/>
<comment type="catalytic activity">
    <reaction evidence="5">
        <text>cytidine(32) in tRNA + S-adenosyl-L-methionine = 2'-O-methylcytidine(32) in tRNA + S-adenosyl-L-homocysteine + H(+)</text>
        <dbReference type="Rhea" id="RHEA:42932"/>
        <dbReference type="Rhea" id="RHEA-COMP:10288"/>
        <dbReference type="Rhea" id="RHEA-COMP:10289"/>
        <dbReference type="ChEBI" id="CHEBI:15378"/>
        <dbReference type="ChEBI" id="CHEBI:57856"/>
        <dbReference type="ChEBI" id="CHEBI:59789"/>
        <dbReference type="ChEBI" id="CHEBI:74495"/>
        <dbReference type="ChEBI" id="CHEBI:82748"/>
        <dbReference type="EC" id="2.1.1.200"/>
    </reaction>
</comment>
<comment type="similarity">
    <text evidence="1">Belongs to the class IV-like SAM-binding methyltransferase superfamily. RNA methyltransferase TrmH family.</text>
</comment>
<dbReference type="PANTHER" id="PTHR42786">
    <property type="entry name" value="TRNA/RRNA METHYLTRANSFERASE"/>
    <property type="match status" value="1"/>
</dbReference>
<dbReference type="EMBL" id="JAEKFT010000003">
    <property type="protein sequence ID" value="MBT0960132.1"/>
    <property type="molecule type" value="Genomic_DNA"/>
</dbReference>
<keyword evidence="8" id="KW-1185">Reference proteome</keyword>
<comment type="function">
    <text evidence="5">Catalyzes the formation of 2'O-methylated cytidine (Cm32) or 2'O-methylated uridine (Um32) at position 32 in tRNA.</text>
</comment>
<dbReference type="CDD" id="cd18093">
    <property type="entry name" value="SpoU-like_TrmJ"/>
    <property type="match status" value="1"/>
</dbReference>
<dbReference type="InterPro" id="IPR029026">
    <property type="entry name" value="tRNA_m1G_MTases_N"/>
</dbReference>
<protein>
    <recommendedName>
        <fullName evidence="5">tRNA (cytidine/uridine-2'-O-)-methyltransferase TrmJ</fullName>
        <ecNumber evidence="5">2.1.1.200</ecNumber>
    </recommendedName>
    <alternativeName>
        <fullName evidence="5">tRNA (cytidine(32)/uridine(32)-2'-O)-methyltransferase</fullName>
    </alternativeName>
    <alternativeName>
        <fullName evidence="5">tRNA Cm32/Um32 methyltransferase</fullName>
    </alternativeName>
</protein>
<comment type="subunit">
    <text evidence="5">Homodimer.</text>
</comment>
<evidence type="ECO:0000259" key="6">
    <source>
        <dbReference type="Pfam" id="PF00588"/>
    </source>
</evidence>
<evidence type="ECO:0000313" key="8">
    <source>
        <dbReference type="Proteomes" id="UP000694660"/>
    </source>
</evidence>
<evidence type="ECO:0000256" key="3">
    <source>
        <dbReference type="ARBA" id="ARBA00022679"/>
    </source>
</evidence>
<name>A0A944D7S5_DENI1</name>
<feature type="domain" description="tRNA/rRNA methyltransferase SpoU type" evidence="6">
    <location>
        <begin position="10"/>
        <end position="159"/>
    </location>
</feature>
<proteinExistence type="inferred from homology"/>
<comment type="subcellular location">
    <subcellularLocation>
        <location evidence="5">Cytoplasm</location>
    </subcellularLocation>
</comment>
<dbReference type="GO" id="GO:0002128">
    <property type="term" value="P:tRNA nucleoside ribose methylation"/>
    <property type="evidence" value="ECO:0007669"/>
    <property type="project" value="TreeGrafter"/>
</dbReference>
<comment type="caution">
    <text evidence="7">The sequence shown here is derived from an EMBL/GenBank/DDBJ whole genome shotgun (WGS) entry which is preliminary data.</text>
</comment>
<dbReference type="SUPFAM" id="SSF75217">
    <property type="entry name" value="alpha/beta knot"/>
    <property type="match status" value="1"/>
</dbReference>
<dbReference type="PIRSF" id="PIRSF004808">
    <property type="entry name" value="LasT"/>
    <property type="match status" value="1"/>
</dbReference>
<dbReference type="PANTHER" id="PTHR42786:SF2">
    <property type="entry name" value="TRNA (CYTIDINE_URIDINE-2'-O-)-METHYLTRANSFERASE TRMJ"/>
    <property type="match status" value="1"/>
</dbReference>
<evidence type="ECO:0000256" key="4">
    <source>
        <dbReference type="ARBA" id="ARBA00022691"/>
    </source>
</evidence>
<dbReference type="InterPro" id="IPR001537">
    <property type="entry name" value="SpoU_MeTrfase"/>
</dbReference>
<dbReference type="NCBIfam" id="TIGR00050">
    <property type="entry name" value="rRNA_methyl_1"/>
    <property type="match status" value="1"/>
</dbReference>
<dbReference type="GO" id="GO:0005829">
    <property type="term" value="C:cytosol"/>
    <property type="evidence" value="ECO:0007669"/>
    <property type="project" value="TreeGrafter"/>
</dbReference>
<keyword evidence="5" id="KW-0963">Cytoplasm</keyword>
<keyword evidence="2 5" id="KW-0489">Methyltransferase</keyword>
<evidence type="ECO:0000256" key="5">
    <source>
        <dbReference type="RuleBase" id="RU362024"/>
    </source>
</evidence>
<dbReference type="GO" id="GO:0003723">
    <property type="term" value="F:RNA binding"/>
    <property type="evidence" value="ECO:0007669"/>
    <property type="project" value="InterPro"/>
</dbReference>
<dbReference type="Pfam" id="PF00588">
    <property type="entry name" value="SpoU_methylase"/>
    <property type="match status" value="1"/>
</dbReference>